<comment type="caution">
    <text evidence="1">The sequence shown here is derived from an EMBL/GenBank/DDBJ whole genome shotgun (WGS) entry which is preliminary data.</text>
</comment>
<proteinExistence type="predicted"/>
<name>X0Y943_9ZZZZ</name>
<reference evidence="1" key="1">
    <citation type="journal article" date="2014" name="Front. Microbiol.">
        <title>High frequency of phylogenetically diverse reductive dehalogenase-homologous genes in deep subseafloor sedimentary metagenomes.</title>
        <authorList>
            <person name="Kawai M."/>
            <person name="Futagami T."/>
            <person name="Toyoda A."/>
            <person name="Takaki Y."/>
            <person name="Nishi S."/>
            <person name="Hori S."/>
            <person name="Arai W."/>
            <person name="Tsubouchi T."/>
            <person name="Morono Y."/>
            <person name="Uchiyama I."/>
            <person name="Ito T."/>
            <person name="Fujiyama A."/>
            <person name="Inagaki F."/>
            <person name="Takami H."/>
        </authorList>
    </citation>
    <scope>NUCLEOTIDE SEQUENCE</scope>
    <source>
        <strain evidence="1">Expedition CK06-06</strain>
    </source>
</reference>
<dbReference type="EMBL" id="BARS01042859">
    <property type="protein sequence ID" value="GAG33381.1"/>
    <property type="molecule type" value="Genomic_DNA"/>
</dbReference>
<gene>
    <name evidence="1" type="ORF">S01H1_64970</name>
</gene>
<accession>X0Y943</accession>
<evidence type="ECO:0000313" key="1">
    <source>
        <dbReference type="EMBL" id="GAG33381.1"/>
    </source>
</evidence>
<protein>
    <submittedName>
        <fullName evidence="1">Uncharacterized protein</fullName>
    </submittedName>
</protein>
<organism evidence="1">
    <name type="scientific">marine sediment metagenome</name>
    <dbReference type="NCBI Taxonomy" id="412755"/>
    <lineage>
        <taxon>unclassified sequences</taxon>
        <taxon>metagenomes</taxon>
        <taxon>ecological metagenomes</taxon>
    </lineage>
</organism>
<dbReference type="AlphaFoldDB" id="X0Y943"/>
<feature type="non-terminal residue" evidence="1">
    <location>
        <position position="194"/>
    </location>
</feature>
<sequence>MTEHGRKLLGLTALAGLAILVAFASPTIGQQAGAGTTPAPQPMVANSQYDNWAPFHLGASSTLTMIDTDAAGAVISDSVQTQTVTALTAESLTLATQATMHVNGQDFPSAIHDVVVPAMVPAAGQPQAGVQTTTVVTPGTQSITVPAGTFQCTLTTTSSTVTANGQTFSTIYKVWSSDTVPGSVVQIVSESSRP</sequence>
<dbReference type="Gene3D" id="2.40.360.20">
    <property type="match status" value="1"/>
</dbReference>